<evidence type="ECO:0008006" key="3">
    <source>
        <dbReference type="Google" id="ProtNLM"/>
    </source>
</evidence>
<comment type="caution">
    <text evidence="1">The sequence shown here is derived from an EMBL/GenBank/DDBJ whole genome shotgun (WGS) entry which is preliminary data.</text>
</comment>
<sequence>MDVRMSSLLGLGNGGSGCALSSLLGLLECAVVCLSKTAGQALVGMARCYRAAFSDSILWFLLLGFCPWGRRGPVVGPSQGGLLVLFRLLAFRFSHLMATWAAGRRVVHADCLVLA</sequence>
<dbReference type="AlphaFoldDB" id="A0AAV7W1P7"/>
<protein>
    <recommendedName>
        <fullName evidence="3">Secreted protein</fullName>
    </recommendedName>
</protein>
<name>A0AAV7W1P7_PLEWA</name>
<reference evidence="1" key="1">
    <citation type="journal article" date="2022" name="bioRxiv">
        <title>Sequencing and chromosome-scale assembly of the giantPleurodeles waltlgenome.</title>
        <authorList>
            <person name="Brown T."/>
            <person name="Elewa A."/>
            <person name="Iarovenko S."/>
            <person name="Subramanian E."/>
            <person name="Araus A.J."/>
            <person name="Petzold A."/>
            <person name="Susuki M."/>
            <person name="Suzuki K.-i.T."/>
            <person name="Hayashi T."/>
            <person name="Toyoda A."/>
            <person name="Oliveira C."/>
            <person name="Osipova E."/>
            <person name="Leigh N.D."/>
            <person name="Simon A."/>
            <person name="Yun M.H."/>
        </authorList>
    </citation>
    <scope>NUCLEOTIDE SEQUENCE</scope>
    <source>
        <strain evidence="1">20211129_DDA</strain>
        <tissue evidence="1">Liver</tissue>
    </source>
</reference>
<proteinExistence type="predicted"/>
<evidence type="ECO:0000313" key="2">
    <source>
        <dbReference type="Proteomes" id="UP001066276"/>
    </source>
</evidence>
<keyword evidence="2" id="KW-1185">Reference proteome</keyword>
<dbReference type="Proteomes" id="UP001066276">
    <property type="component" value="Chromosome 1_2"/>
</dbReference>
<gene>
    <name evidence="1" type="ORF">NDU88_002377</name>
</gene>
<dbReference type="PROSITE" id="PS51257">
    <property type="entry name" value="PROKAR_LIPOPROTEIN"/>
    <property type="match status" value="1"/>
</dbReference>
<evidence type="ECO:0000313" key="1">
    <source>
        <dbReference type="EMBL" id="KAJ1206984.1"/>
    </source>
</evidence>
<accession>A0AAV7W1P7</accession>
<dbReference type="EMBL" id="JANPWB010000002">
    <property type="protein sequence ID" value="KAJ1206984.1"/>
    <property type="molecule type" value="Genomic_DNA"/>
</dbReference>
<organism evidence="1 2">
    <name type="scientific">Pleurodeles waltl</name>
    <name type="common">Iberian ribbed newt</name>
    <dbReference type="NCBI Taxonomy" id="8319"/>
    <lineage>
        <taxon>Eukaryota</taxon>
        <taxon>Metazoa</taxon>
        <taxon>Chordata</taxon>
        <taxon>Craniata</taxon>
        <taxon>Vertebrata</taxon>
        <taxon>Euteleostomi</taxon>
        <taxon>Amphibia</taxon>
        <taxon>Batrachia</taxon>
        <taxon>Caudata</taxon>
        <taxon>Salamandroidea</taxon>
        <taxon>Salamandridae</taxon>
        <taxon>Pleurodelinae</taxon>
        <taxon>Pleurodeles</taxon>
    </lineage>
</organism>